<evidence type="ECO:0000313" key="4">
    <source>
        <dbReference type="Proteomes" id="UP000494165"/>
    </source>
</evidence>
<accession>A0A8S1DHR2</accession>
<organism evidence="3 4">
    <name type="scientific">Cloeon dipterum</name>
    <dbReference type="NCBI Taxonomy" id="197152"/>
    <lineage>
        <taxon>Eukaryota</taxon>
        <taxon>Metazoa</taxon>
        <taxon>Ecdysozoa</taxon>
        <taxon>Arthropoda</taxon>
        <taxon>Hexapoda</taxon>
        <taxon>Insecta</taxon>
        <taxon>Pterygota</taxon>
        <taxon>Palaeoptera</taxon>
        <taxon>Ephemeroptera</taxon>
        <taxon>Pisciforma</taxon>
        <taxon>Baetidae</taxon>
        <taxon>Cloeon</taxon>
    </lineage>
</organism>
<keyword evidence="4" id="KW-1185">Reference proteome</keyword>
<proteinExistence type="predicted"/>
<name>A0A8S1DHR2_9INSE</name>
<feature type="region of interest" description="Disordered" evidence="1">
    <location>
        <begin position="48"/>
        <end position="93"/>
    </location>
</feature>
<protein>
    <submittedName>
        <fullName evidence="3">Uncharacterized protein</fullName>
    </submittedName>
</protein>
<evidence type="ECO:0000313" key="3">
    <source>
        <dbReference type="EMBL" id="CAB3382124.1"/>
    </source>
</evidence>
<dbReference type="EMBL" id="CADEPI010000257">
    <property type="protein sequence ID" value="CAB3382124.1"/>
    <property type="molecule type" value="Genomic_DNA"/>
</dbReference>
<feature type="signal peptide" evidence="2">
    <location>
        <begin position="1"/>
        <end position="21"/>
    </location>
</feature>
<keyword evidence="2" id="KW-0732">Signal</keyword>
<dbReference type="Proteomes" id="UP000494165">
    <property type="component" value="Unassembled WGS sequence"/>
</dbReference>
<reference evidence="3 4" key="1">
    <citation type="submission" date="2020-04" db="EMBL/GenBank/DDBJ databases">
        <authorList>
            <person name="Alioto T."/>
            <person name="Alioto T."/>
            <person name="Gomez Garrido J."/>
        </authorList>
    </citation>
    <scope>NUCLEOTIDE SEQUENCE [LARGE SCALE GENOMIC DNA]</scope>
</reference>
<gene>
    <name evidence="3" type="ORF">CLODIP_2_CD01031</name>
</gene>
<feature type="compositionally biased region" description="Basic and acidic residues" evidence="1">
    <location>
        <begin position="78"/>
        <end position="90"/>
    </location>
</feature>
<sequence length="106" mass="11365">MAWHRSPLLPLLIFAPQFTFTSLEIYPGHQPTDLPISLLTLKAEGVESVGEGKDRNDLGDSSSQSDSDETGSTTLEKICGDGDGRVENDSRSSCSSCTVCAESEEL</sequence>
<feature type="chain" id="PRO_5035926250" evidence="2">
    <location>
        <begin position="22"/>
        <end position="106"/>
    </location>
</feature>
<feature type="compositionally biased region" description="Low complexity" evidence="1">
    <location>
        <begin position="60"/>
        <end position="74"/>
    </location>
</feature>
<evidence type="ECO:0000256" key="2">
    <source>
        <dbReference type="SAM" id="SignalP"/>
    </source>
</evidence>
<dbReference type="AlphaFoldDB" id="A0A8S1DHR2"/>
<evidence type="ECO:0000256" key="1">
    <source>
        <dbReference type="SAM" id="MobiDB-lite"/>
    </source>
</evidence>
<comment type="caution">
    <text evidence="3">The sequence shown here is derived from an EMBL/GenBank/DDBJ whole genome shotgun (WGS) entry which is preliminary data.</text>
</comment>